<evidence type="ECO:0000313" key="5">
    <source>
        <dbReference type="RefSeq" id="XP_016441005.2"/>
    </source>
</evidence>
<protein>
    <submittedName>
        <fullName evidence="5">Uncharacterized protein LOC107766691 isoform X1</fullName>
    </submittedName>
</protein>
<sequence>MISEALQQSFMDTKLSTSNLPWIWVIETLASSDEIDTSLLIDLVKQTPEVSYDMGRNARELVSLRFLETLSVQEMSNANDVASILSDKIEFDRSVYSEDVLRRLFSGVSSDQKMAGPEVPKWDVQSFITKKRSCLPKCALQQIKDAMLDTTNPLCASLRAKSGLEVGSHSRDGDRFNAVDLNGIKQSHEVRGTDGQHEHVLPNENTIPLSPGNESGLQDNQPRTLVPSKRRIDTFTVNEGKYSETEPISKDSSDRCVKASKKFKQEVISSRCNVVHGFESSQRDGHSAELSAGNPHAIVRKGNLENRSLVGGLDCSCECAASNMVRQSIGHDELLPQKVISEGKIQNVGSSSKPSTELRTSSGSSQQVVHEDSRIHGTEEHRECNRGDLFKDEPSKGAKKNAMEDDKPEVSSDSDGYHNEKTGLSAKRDDFVNYSQCTQGQDSLATQNGRELNLCVKCNEGGQLLVCSSGSCPLVVHQSCLGSVPSFDNEGNFYCPFCAYSQAISEYLEGQKMASLARKDLASFVGVGARRRSKKSSRSSHGIKKNQSREDEELCHDNNIKGSLNKVTGPRSAPVSRNSLDGEVMEMPSPQPAASVPHEPVAAGQKSKKSPPRSHRLKQKLSREQEELCPNENSNKNSLNEVQEPGNAPVCKSSPNAEVAQTGSPQTETFAPPELVGGQTSFVEESSEDEDATASKYYIGFRNADKTYTYLAIPQVRQKHLHRKSRGRSTKGGSVHIFKYFRIDERRFWNLELIGLRRSPFKILPARTDPQTRFLNLLEAQTESLPGLVACE</sequence>
<organism evidence="4 5">
    <name type="scientific">Nicotiana tabacum</name>
    <name type="common">Common tobacco</name>
    <dbReference type="NCBI Taxonomy" id="4097"/>
    <lineage>
        <taxon>Eukaryota</taxon>
        <taxon>Viridiplantae</taxon>
        <taxon>Streptophyta</taxon>
        <taxon>Embryophyta</taxon>
        <taxon>Tracheophyta</taxon>
        <taxon>Spermatophyta</taxon>
        <taxon>Magnoliopsida</taxon>
        <taxon>eudicotyledons</taxon>
        <taxon>Gunneridae</taxon>
        <taxon>Pentapetalae</taxon>
        <taxon>asterids</taxon>
        <taxon>lamiids</taxon>
        <taxon>Solanales</taxon>
        <taxon>Solanaceae</taxon>
        <taxon>Nicotianoideae</taxon>
        <taxon>Nicotianeae</taxon>
        <taxon>Nicotiana</taxon>
    </lineage>
</organism>
<evidence type="ECO:0000313" key="4">
    <source>
        <dbReference type="Proteomes" id="UP000790787"/>
    </source>
</evidence>
<dbReference type="PaxDb" id="4097-A0A1S3XM06"/>
<dbReference type="RefSeq" id="XP_016441005.1">
    <property type="nucleotide sequence ID" value="XM_016585519.1"/>
</dbReference>
<dbReference type="PANTHER" id="PTHR47863">
    <property type="entry name" value="RING/FYVE/PHD ZINC FINGER SUPERFAMILY PROTEIN"/>
    <property type="match status" value="1"/>
</dbReference>
<dbReference type="STRING" id="4097.A0A1S3XM06"/>
<keyword evidence="3" id="KW-0862">Zinc</keyword>
<dbReference type="RefSeq" id="XP_016441005.2">
    <property type="nucleotide sequence ID" value="XM_016585519.2"/>
</dbReference>
<dbReference type="KEGG" id="nta:107766691"/>
<keyword evidence="2" id="KW-0863">Zinc-finger</keyword>
<dbReference type="InterPro" id="IPR013083">
    <property type="entry name" value="Znf_RING/FYVE/PHD"/>
</dbReference>
<dbReference type="InterPro" id="IPR001965">
    <property type="entry name" value="Znf_PHD"/>
</dbReference>
<dbReference type="OrthoDB" id="608866at2759"/>
<dbReference type="SMART" id="SM00249">
    <property type="entry name" value="PHD"/>
    <property type="match status" value="1"/>
</dbReference>
<evidence type="ECO:0000256" key="1">
    <source>
        <dbReference type="ARBA" id="ARBA00022723"/>
    </source>
</evidence>
<keyword evidence="1" id="KW-0479">Metal-binding</keyword>
<name>A0A1S3XM06_TOBAC</name>
<gene>
    <name evidence="5" type="primary">LOC107766691</name>
</gene>
<dbReference type="Proteomes" id="UP000790787">
    <property type="component" value="Chromosome 6"/>
</dbReference>
<evidence type="ECO:0000256" key="2">
    <source>
        <dbReference type="ARBA" id="ARBA00022771"/>
    </source>
</evidence>
<accession>A0A1S3XM06</accession>
<dbReference type="AlphaFoldDB" id="A0A1S3XM06"/>
<dbReference type="SUPFAM" id="SSF57903">
    <property type="entry name" value="FYVE/PHD zinc finger"/>
    <property type="match status" value="1"/>
</dbReference>
<dbReference type="GeneID" id="107766691"/>
<reference evidence="4" key="1">
    <citation type="journal article" date="2014" name="Nat. Commun.">
        <title>The tobacco genome sequence and its comparison with those of tomato and potato.</title>
        <authorList>
            <person name="Sierro N."/>
            <person name="Battey J.N."/>
            <person name="Ouadi S."/>
            <person name="Bakaher N."/>
            <person name="Bovet L."/>
            <person name="Willig A."/>
            <person name="Goepfert S."/>
            <person name="Peitsch M.C."/>
            <person name="Ivanov N.V."/>
        </authorList>
    </citation>
    <scope>NUCLEOTIDE SEQUENCE [LARGE SCALE GENOMIC DNA]</scope>
</reference>
<reference evidence="5" key="2">
    <citation type="submission" date="2025-08" db="UniProtKB">
        <authorList>
            <consortium name="RefSeq"/>
        </authorList>
    </citation>
    <scope>IDENTIFICATION</scope>
    <source>
        <tissue evidence="5">Leaf</tissue>
    </source>
</reference>
<keyword evidence="4" id="KW-1185">Reference proteome</keyword>
<dbReference type="InterPro" id="IPR011011">
    <property type="entry name" value="Znf_FYVE_PHD"/>
</dbReference>
<proteinExistence type="predicted"/>
<dbReference type="InterPro" id="IPR019786">
    <property type="entry name" value="Zinc_finger_PHD-type_CS"/>
</dbReference>
<dbReference type="PROSITE" id="PS01359">
    <property type="entry name" value="ZF_PHD_1"/>
    <property type="match status" value="1"/>
</dbReference>
<dbReference type="PANTHER" id="PTHR47863:SF14">
    <property type="entry name" value="ZINC FINGER PHD-TYPE DOMAIN-CONTAINING PROTEIN"/>
    <property type="match status" value="1"/>
</dbReference>
<dbReference type="Gene3D" id="3.30.40.10">
    <property type="entry name" value="Zinc/RING finger domain, C3HC4 (zinc finger)"/>
    <property type="match status" value="1"/>
</dbReference>
<evidence type="ECO:0000256" key="3">
    <source>
        <dbReference type="ARBA" id="ARBA00022833"/>
    </source>
</evidence>
<dbReference type="OMA" id="MIASNSE"/>
<dbReference type="GO" id="GO:0008270">
    <property type="term" value="F:zinc ion binding"/>
    <property type="evidence" value="ECO:0007669"/>
    <property type="project" value="UniProtKB-KW"/>
</dbReference>